<dbReference type="Proteomes" id="UP001500325">
    <property type="component" value="Unassembled WGS sequence"/>
</dbReference>
<protein>
    <submittedName>
        <fullName evidence="1">DUF1876 domain-containing protein</fullName>
    </submittedName>
</protein>
<evidence type="ECO:0000313" key="2">
    <source>
        <dbReference type="Proteomes" id="UP001500325"/>
    </source>
</evidence>
<gene>
    <name evidence="1" type="ORF">GCM10023215_08020</name>
</gene>
<proteinExistence type="predicted"/>
<dbReference type="EMBL" id="BAABIC010000002">
    <property type="protein sequence ID" value="GAA4677657.1"/>
    <property type="molecule type" value="Genomic_DNA"/>
</dbReference>
<sequence length="88" mass="9703">MHEAKHWTVSIDIDEYEGRTRAVARLHTRDSDRVVGTGLARLNPADRDVPEIGDELAAARALSELAHRLLDITANDLERANAPVRHGG</sequence>
<organism evidence="1 2">
    <name type="scientific">Pseudonocardia yuanmonensis</name>
    <dbReference type="NCBI Taxonomy" id="1095914"/>
    <lineage>
        <taxon>Bacteria</taxon>
        <taxon>Bacillati</taxon>
        <taxon>Actinomycetota</taxon>
        <taxon>Actinomycetes</taxon>
        <taxon>Pseudonocardiales</taxon>
        <taxon>Pseudonocardiaceae</taxon>
        <taxon>Pseudonocardia</taxon>
    </lineage>
</organism>
<dbReference type="RefSeq" id="WP_345378393.1">
    <property type="nucleotide sequence ID" value="NZ_BAABIC010000002.1"/>
</dbReference>
<accession>A0ABP8W1G6</accession>
<dbReference type="InterPro" id="IPR038070">
    <property type="entry name" value="Rv2632c-like_sf"/>
</dbReference>
<dbReference type="Pfam" id="PF08962">
    <property type="entry name" value="Rv2632c-like"/>
    <property type="match status" value="1"/>
</dbReference>
<comment type="caution">
    <text evidence="1">The sequence shown here is derived from an EMBL/GenBank/DDBJ whole genome shotgun (WGS) entry which is preliminary data.</text>
</comment>
<name>A0ABP8W1G6_9PSEU</name>
<evidence type="ECO:0000313" key="1">
    <source>
        <dbReference type="EMBL" id="GAA4677657.1"/>
    </source>
</evidence>
<dbReference type="Gene3D" id="3.30.160.240">
    <property type="entry name" value="Rv1738"/>
    <property type="match status" value="1"/>
</dbReference>
<reference evidence="2" key="1">
    <citation type="journal article" date="2019" name="Int. J. Syst. Evol. Microbiol.">
        <title>The Global Catalogue of Microorganisms (GCM) 10K type strain sequencing project: providing services to taxonomists for standard genome sequencing and annotation.</title>
        <authorList>
            <consortium name="The Broad Institute Genomics Platform"/>
            <consortium name="The Broad Institute Genome Sequencing Center for Infectious Disease"/>
            <person name="Wu L."/>
            <person name="Ma J."/>
        </authorList>
    </citation>
    <scope>NUCLEOTIDE SEQUENCE [LARGE SCALE GENOMIC DNA]</scope>
    <source>
        <strain evidence="2">JCM 18055</strain>
    </source>
</reference>
<keyword evidence="2" id="KW-1185">Reference proteome</keyword>
<dbReference type="SUPFAM" id="SSF143212">
    <property type="entry name" value="Rv2632c-like"/>
    <property type="match status" value="1"/>
</dbReference>
<dbReference type="InterPro" id="IPR015057">
    <property type="entry name" value="Rv2632c-like"/>
</dbReference>